<dbReference type="GO" id="GO:0003677">
    <property type="term" value="F:DNA binding"/>
    <property type="evidence" value="ECO:0007669"/>
    <property type="project" value="UniProtKB-KW"/>
</dbReference>
<evidence type="ECO:0000313" key="9">
    <source>
        <dbReference type="EMBL" id="OAD41999.1"/>
    </source>
</evidence>
<dbReference type="KEGG" id="hyl:LPB072_13475"/>
<dbReference type="PANTHER" id="PTHR30514">
    <property type="entry name" value="GLUCOKINASE"/>
    <property type="match status" value="1"/>
</dbReference>
<protein>
    <recommendedName>
        <fullName evidence="12">RpiR family transcriptional regulator</fullName>
    </recommendedName>
</protein>
<dbReference type="PANTHER" id="PTHR30514:SF18">
    <property type="entry name" value="RPIR-FAMILY TRANSCRIPTIONAL REGULATOR"/>
    <property type="match status" value="1"/>
</dbReference>
<dbReference type="EMBL" id="LVWD01000013">
    <property type="protein sequence ID" value="OAD41999.1"/>
    <property type="molecule type" value="Genomic_DNA"/>
</dbReference>
<keyword evidence="2" id="KW-0238">DNA-binding</keyword>
<reference evidence="9 10" key="1">
    <citation type="submission" date="2016-02" db="EMBL/GenBank/DDBJ databases">
        <title>Draft genome sequence of Hydrogenophaga sp. LPB0072.</title>
        <authorList>
            <person name="Shin S.-K."/>
            <person name="Yi H."/>
        </authorList>
    </citation>
    <scope>NUCLEOTIDE SEQUENCE [LARGE SCALE GENOMIC DNA]</scope>
    <source>
        <strain evidence="9 10">LPB0072</strain>
    </source>
</reference>
<dbReference type="SUPFAM" id="SSF53697">
    <property type="entry name" value="SIS domain"/>
    <property type="match status" value="1"/>
</dbReference>
<evidence type="ECO:0000256" key="2">
    <source>
        <dbReference type="ARBA" id="ARBA00023125"/>
    </source>
</evidence>
<dbReference type="Gene3D" id="3.40.50.10490">
    <property type="entry name" value="Glucose-6-phosphate isomerase like protein, domain 1"/>
    <property type="match status" value="1"/>
</dbReference>
<dbReference type="InterPro" id="IPR036388">
    <property type="entry name" value="WH-like_DNA-bd_sf"/>
</dbReference>
<dbReference type="PROSITE" id="PS51071">
    <property type="entry name" value="HTH_RPIR"/>
    <property type="match status" value="1"/>
</dbReference>
<evidence type="ECO:0000313" key="10">
    <source>
        <dbReference type="Proteomes" id="UP000185657"/>
    </source>
</evidence>
<dbReference type="GO" id="GO:0003700">
    <property type="term" value="F:DNA-binding transcription factor activity"/>
    <property type="evidence" value="ECO:0007669"/>
    <property type="project" value="InterPro"/>
</dbReference>
<keyword evidence="4" id="KW-0804">Transcription</keyword>
<evidence type="ECO:0000259" key="6">
    <source>
        <dbReference type="PROSITE" id="PS51071"/>
    </source>
</evidence>
<dbReference type="Proteomes" id="UP000185657">
    <property type="component" value="Unassembled WGS sequence"/>
</dbReference>
<evidence type="ECO:0008006" key="12">
    <source>
        <dbReference type="Google" id="ProtNLM"/>
    </source>
</evidence>
<gene>
    <name evidence="8" type="ORF">LPB072_13475</name>
    <name evidence="9" type="ORF">LPB72_12095</name>
</gene>
<keyword evidence="3" id="KW-0324">Glycolysis</keyword>
<dbReference type="InterPro" id="IPR009057">
    <property type="entry name" value="Homeodomain-like_sf"/>
</dbReference>
<evidence type="ECO:0000313" key="8">
    <source>
        <dbReference type="EMBL" id="AOW13703.1"/>
    </source>
</evidence>
<keyword evidence="1" id="KW-0805">Transcription regulation</keyword>
<evidence type="ECO:0000313" key="11">
    <source>
        <dbReference type="Proteomes" id="UP000185680"/>
    </source>
</evidence>
<evidence type="ECO:0000256" key="1">
    <source>
        <dbReference type="ARBA" id="ARBA00023015"/>
    </source>
</evidence>
<dbReference type="AlphaFoldDB" id="A0A167I1H2"/>
<dbReference type="CDD" id="cd05013">
    <property type="entry name" value="SIS_RpiR"/>
    <property type="match status" value="1"/>
</dbReference>
<dbReference type="STRING" id="1763535.LPB072_13475"/>
<dbReference type="Pfam" id="PF01380">
    <property type="entry name" value="SIS"/>
    <property type="match status" value="1"/>
</dbReference>
<feature type="domain" description="HTH rpiR-type" evidence="6">
    <location>
        <begin position="4"/>
        <end position="80"/>
    </location>
</feature>
<keyword evidence="10" id="KW-1185">Reference proteome</keyword>
<dbReference type="InterPro" id="IPR001347">
    <property type="entry name" value="SIS_dom"/>
</dbReference>
<evidence type="ECO:0000256" key="4">
    <source>
        <dbReference type="ARBA" id="ARBA00023163"/>
    </source>
</evidence>
<dbReference type="SUPFAM" id="SSF46689">
    <property type="entry name" value="Homeodomain-like"/>
    <property type="match status" value="1"/>
</dbReference>
<feature type="region of interest" description="Disordered" evidence="5">
    <location>
        <begin position="270"/>
        <end position="299"/>
    </location>
</feature>
<accession>A0A167I1H2</accession>
<evidence type="ECO:0000259" key="7">
    <source>
        <dbReference type="PROSITE" id="PS51464"/>
    </source>
</evidence>
<dbReference type="InterPro" id="IPR047640">
    <property type="entry name" value="RpiR-like"/>
</dbReference>
<feature type="domain" description="SIS" evidence="7">
    <location>
        <begin position="125"/>
        <end position="262"/>
    </location>
</feature>
<proteinExistence type="predicted"/>
<dbReference type="OrthoDB" id="8713538at2"/>
<dbReference type="GO" id="GO:0006096">
    <property type="term" value="P:glycolytic process"/>
    <property type="evidence" value="ECO:0007669"/>
    <property type="project" value="UniProtKB-KW"/>
</dbReference>
<dbReference type="InterPro" id="IPR000281">
    <property type="entry name" value="HTH_RpiR"/>
</dbReference>
<name>A0A167I1H2_9BURK</name>
<dbReference type="Proteomes" id="UP000185680">
    <property type="component" value="Chromosome"/>
</dbReference>
<dbReference type="RefSeq" id="WP_066090687.1">
    <property type="nucleotide sequence ID" value="NZ_CP017476.1"/>
</dbReference>
<dbReference type="EMBL" id="CP017476">
    <property type="protein sequence ID" value="AOW13703.1"/>
    <property type="molecule type" value="Genomic_DNA"/>
</dbReference>
<evidence type="ECO:0000256" key="3">
    <source>
        <dbReference type="ARBA" id="ARBA00023152"/>
    </source>
</evidence>
<dbReference type="Gene3D" id="1.10.10.10">
    <property type="entry name" value="Winged helix-like DNA-binding domain superfamily/Winged helix DNA-binding domain"/>
    <property type="match status" value="1"/>
</dbReference>
<dbReference type="InterPro" id="IPR035472">
    <property type="entry name" value="RpiR-like_SIS"/>
</dbReference>
<evidence type="ECO:0000256" key="5">
    <source>
        <dbReference type="SAM" id="MobiDB-lite"/>
    </source>
</evidence>
<organism evidence="8 11">
    <name type="scientific">Hydrogenophaga crassostreae</name>
    <dbReference type="NCBI Taxonomy" id="1763535"/>
    <lineage>
        <taxon>Bacteria</taxon>
        <taxon>Pseudomonadati</taxon>
        <taxon>Pseudomonadota</taxon>
        <taxon>Betaproteobacteria</taxon>
        <taxon>Burkholderiales</taxon>
        <taxon>Comamonadaceae</taxon>
        <taxon>Hydrogenophaga</taxon>
    </lineage>
</organism>
<dbReference type="InterPro" id="IPR046348">
    <property type="entry name" value="SIS_dom_sf"/>
</dbReference>
<reference evidence="8 11" key="2">
    <citation type="submission" date="2016-10" db="EMBL/GenBank/DDBJ databases">
        <title>Hydorgenophaga sp. LPB0072 isolated from gastropod.</title>
        <authorList>
            <person name="Kim E."/>
            <person name="Yi H."/>
        </authorList>
    </citation>
    <scope>NUCLEOTIDE SEQUENCE [LARGE SCALE GENOMIC DNA]</scope>
    <source>
        <strain evidence="8 11">LPB0072</strain>
    </source>
</reference>
<sequence length="299" mass="31937">MPLHQLTQLIDQHFEALSPELQRAARWVREHPSALGLQSMRQTAQAAGVAPATMTRLARALGVGGFEGLRAPVVLHLSDASRRSTPINELAAVSEGHDALDQLIQAQMGNVRSIENNAQTTVVAAAQAILTARGVAFLGSRASFGVAQSLQYACDWLRSGTWLAADASHAGADRLADLDSADLLVVVSQAPYARTVVEATQEAHARGVPVLALTDSPLSPLAQVARWVLQFETRATGFFHSMTGAQALGEALMNEVAVRGGDPVTRRLAQRQQRHRETRTYWAGGPRGPRPTKAGSPPS</sequence>
<dbReference type="Pfam" id="PF01418">
    <property type="entry name" value="HTH_6"/>
    <property type="match status" value="1"/>
</dbReference>
<dbReference type="PROSITE" id="PS51464">
    <property type="entry name" value="SIS"/>
    <property type="match status" value="1"/>
</dbReference>
<dbReference type="GO" id="GO:0097367">
    <property type="term" value="F:carbohydrate derivative binding"/>
    <property type="evidence" value="ECO:0007669"/>
    <property type="project" value="InterPro"/>
</dbReference>